<comment type="caution">
    <text evidence="1">The sequence shown here is derived from an EMBL/GenBank/DDBJ whole genome shotgun (WGS) entry which is preliminary data.</text>
</comment>
<accession>K2P0F2</accession>
<dbReference type="Proteomes" id="UP000007374">
    <property type="component" value="Unassembled WGS sequence"/>
</dbReference>
<organism evidence="1 2">
    <name type="scientific">Nitratireductor indicus C115</name>
    <dbReference type="NCBI Taxonomy" id="1231190"/>
    <lineage>
        <taxon>Bacteria</taxon>
        <taxon>Pseudomonadati</taxon>
        <taxon>Pseudomonadota</taxon>
        <taxon>Alphaproteobacteria</taxon>
        <taxon>Hyphomicrobiales</taxon>
        <taxon>Phyllobacteriaceae</taxon>
        <taxon>Nitratireductor</taxon>
    </lineage>
</organism>
<dbReference type="EMBL" id="AMSI01000015">
    <property type="protein sequence ID" value="EKF40806.1"/>
    <property type="molecule type" value="Genomic_DNA"/>
</dbReference>
<evidence type="ECO:0000313" key="2">
    <source>
        <dbReference type="Proteomes" id="UP000007374"/>
    </source>
</evidence>
<dbReference type="AlphaFoldDB" id="K2P0F2"/>
<dbReference type="RefSeq" id="WP_009452093.1">
    <property type="nucleotide sequence ID" value="NZ_AMSI01000015.1"/>
</dbReference>
<dbReference type="InterPro" id="IPR001387">
    <property type="entry name" value="Cro/C1-type_HTH"/>
</dbReference>
<gene>
    <name evidence="1" type="ORF">NA8A_19413</name>
</gene>
<dbReference type="PATRIC" id="fig|1231190.3.peg.4010"/>
<dbReference type="STRING" id="721133.SAMN05216176_11337"/>
<dbReference type="OrthoDB" id="7268941at2"/>
<reference evidence="1 2" key="1">
    <citation type="journal article" date="2012" name="J. Bacteriol.">
        <title>Genome Sequence of Nitratireductor indicus Type Strain C115.</title>
        <authorList>
            <person name="Lai Q."/>
            <person name="Li G."/>
            <person name="Yu Z."/>
            <person name="Shao Z."/>
        </authorList>
    </citation>
    <scope>NUCLEOTIDE SEQUENCE [LARGE SCALE GENOMIC DNA]</scope>
    <source>
        <strain evidence="1 2">C115</strain>
    </source>
</reference>
<keyword evidence="2" id="KW-1185">Reference proteome</keyword>
<evidence type="ECO:0008006" key="3">
    <source>
        <dbReference type="Google" id="ProtNLM"/>
    </source>
</evidence>
<protein>
    <recommendedName>
        <fullName evidence="3">HTH cro/C1-type domain-containing protein</fullName>
    </recommendedName>
</protein>
<dbReference type="SUPFAM" id="SSF47413">
    <property type="entry name" value="lambda repressor-like DNA-binding domains"/>
    <property type="match status" value="1"/>
</dbReference>
<dbReference type="GO" id="GO:0003677">
    <property type="term" value="F:DNA binding"/>
    <property type="evidence" value="ECO:0007669"/>
    <property type="project" value="InterPro"/>
</dbReference>
<dbReference type="Gene3D" id="1.10.260.40">
    <property type="entry name" value="lambda repressor-like DNA-binding domains"/>
    <property type="match status" value="1"/>
</dbReference>
<sequence>MIAARLRQCLAILRWTQADLAEELGVPVEQAGEWLTGRTHVPVAVAAWLEALVKAHRSVPKPDILESKAILGHLASAMDSSQHSPGILQ</sequence>
<evidence type="ECO:0000313" key="1">
    <source>
        <dbReference type="EMBL" id="EKF40806.1"/>
    </source>
</evidence>
<proteinExistence type="predicted"/>
<dbReference type="InterPro" id="IPR010982">
    <property type="entry name" value="Lambda_DNA-bd_dom_sf"/>
</dbReference>
<dbReference type="CDD" id="cd00093">
    <property type="entry name" value="HTH_XRE"/>
    <property type="match status" value="1"/>
</dbReference>
<name>K2P0F2_9HYPH</name>